<dbReference type="Proteomes" id="UP001550535">
    <property type="component" value="Unassembled WGS sequence"/>
</dbReference>
<accession>A0ABV2X4F4</accession>
<sequence length="47" mass="5140">MGLLVAMTIPGLAVLLILFAFAEVAWNKRPGPANGPAIRWRPRARRA</sequence>
<name>A0ABV2X4F4_9NOCA</name>
<dbReference type="RefSeq" id="WP_357807560.1">
    <property type="nucleotide sequence ID" value="NZ_JBEYBM010000018.1"/>
</dbReference>
<proteinExistence type="predicted"/>
<gene>
    <name evidence="1" type="ORF">ABZ507_02795</name>
</gene>
<evidence type="ECO:0000313" key="1">
    <source>
        <dbReference type="EMBL" id="MEU2120736.1"/>
    </source>
</evidence>
<evidence type="ECO:0000313" key="2">
    <source>
        <dbReference type="Proteomes" id="UP001550535"/>
    </source>
</evidence>
<reference evidence="1 2" key="1">
    <citation type="submission" date="2024-06" db="EMBL/GenBank/DDBJ databases">
        <title>The Natural Products Discovery Center: Release of the First 8490 Sequenced Strains for Exploring Actinobacteria Biosynthetic Diversity.</title>
        <authorList>
            <person name="Kalkreuter E."/>
            <person name="Kautsar S.A."/>
            <person name="Yang D."/>
            <person name="Bader C.D."/>
            <person name="Teijaro C.N."/>
            <person name="Fluegel L."/>
            <person name="Davis C.M."/>
            <person name="Simpson J.R."/>
            <person name="Lauterbach L."/>
            <person name="Steele A.D."/>
            <person name="Gui C."/>
            <person name="Meng S."/>
            <person name="Li G."/>
            <person name="Viehrig K."/>
            <person name="Ye F."/>
            <person name="Su P."/>
            <person name="Kiefer A.F."/>
            <person name="Nichols A."/>
            <person name="Cepeda A.J."/>
            <person name="Yan W."/>
            <person name="Fan B."/>
            <person name="Jiang Y."/>
            <person name="Adhikari A."/>
            <person name="Zheng C.-J."/>
            <person name="Schuster L."/>
            <person name="Cowan T.M."/>
            <person name="Smanski M.J."/>
            <person name="Chevrette M.G."/>
            <person name="De Carvalho L.P.S."/>
            <person name="Shen B."/>
        </authorList>
    </citation>
    <scope>NUCLEOTIDE SEQUENCE [LARGE SCALE GENOMIC DNA]</scope>
    <source>
        <strain evidence="1 2">NPDC019434</strain>
    </source>
</reference>
<comment type="caution">
    <text evidence="1">The sequence shown here is derived from an EMBL/GenBank/DDBJ whole genome shotgun (WGS) entry which is preliminary data.</text>
</comment>
<protein>
    <submittedName>
        <fullName evidence="1">Uncharacterized protein</fullName>
    </submittedName>
</protein>
<dbReference type="EMBL" id="JBEYBR010000004">
    <property type="protein sequence ID" value="MEU2120736.1"/>
    <property type="molecule type" value="Genomic_DNA"/>
</dbReference>
<organism evidence="1 2">
    <name type="scientific">Nocardia niwae</name>
    <dbReference type="NCBI Taxonomy" id="626084"/>
    <lineage>
        <taxon>Bacteria</taxon>
        <taxon>Bacillati</taxon>
        <taxon>Actinomycetota</taxon>
        <taxon>Actinomycetes</taxon>
        <taxon>Mycobacteriales</taxon>
        <taxon>Nocardiaceae</taxon>
        <taxon>Nocardia</taxon>
    </lineage>
</organism>
<keyword evidence="2" id="KW-1185">Reference proteome</keyword>